<dbReference type="EMBL" id="OZ035836">
    <property type="protein sequence ID" value="CAL1581098.1"/>
    <property type="molecule type" value="Genomic_DNA"/>
</dbReference>
<dbReference type="AlphaFoldDB" id="A0AAV2JTR5"/>
<evidence type="ECO:0000313" key="2">
    <source>
        <dbReference type="EMBL" id="CAL1581098.1"/>
    </source>
</evidence>
<reference evidence="2 3" key="1">
    <citation type="submission" date="2024-04" db="EMBL/GenBank/DDBJ databases">
        <authorList>
            <person name="Waldvogel A.-M."/>
            <person name="Schoenle A."/>
        </authorList>
    </citation>
    <scope>NUCLEOTIDE SEQUENCE [LARGE SCALE GENOMIC DNA]</scope>
</reference>
<feature type="compositionally biased region" description="Basic and acidic residues" evidence="1">
    <location>
        <begin position="20"/>
        <end position="31"/>
    </location>
</feature>
<sequence length="143" mass="16670">MERFQSKEQPEEVPETSQSWEREEHGVKQEEEPQPVSLPEYFAVCVKKEEEPYEAEEEEPQGETDRDSEPEEDWSAVARFSEDEDQEPKVQFRTINAAGQSSGLFRQFIVYNVFDISIIPEASRLEFWPIPPQWDETVASVTV</sequence>
<keyword evidence="3" id="KW-1185">Reference proteome</keyword>
<dbReference type="Proteomes" id="UP001497482">
    <property type="component" value="Chromosome 14"/>
</dbReference>
<feature type="compositionally biased region" description="Acidic residues" evidence="1">
    <location>
        <begin position="51"/>
        <end position="74"/>
    </location>
</feature>
<proteinExistence type="predicted"/>
<feature type="compositionally biased region" description="Basic and acidic residues" evidence="1">
    <location>
        <begin position="1"/>
        <end position="10"/>
    </location>
</feature>
<protein>
    <submittedName>
        <fullName evidence="2">Uncharacterized protein</fullName>
    </submittedName>
</protein>
<name>A0AAV2JTR5_KNICA</name>
<accession>A0AAV2JTR5</accession>
<organism evidence="2 3">
    <name type="scientific">Knipowitschia caucasica</name>
    <name type="common">Caucasian dwarf goby</name>
    <name type="synonym">Pomatoschistus caucasicus</name>
    <dbReference type="NCBI Taxonomy" id="637954"/>
    <lineage>
        <taxon>Eukaryota</taxon>
        <taxon>Metazoa</taxon>
        <taxon>Chordata</taxon>
        <taxon>Craniata</taxon>
        <taxon>Vertebrata</taxon>
        <taxon>Euteleostomi</taxon>
        <taxon>Actinopterygii</taxon>
        <taxon>Neopterygii</taxon>
        <taxon>Teleostei</taxon>
        <taxon>Neoteleostei</taxon>
        <taxon>Acanthomorphata</taxon>
        <taxon>Gobiaria</taxon>
        <taxon>Gobiiformes</taxon>
        <taxon>Gobioidei</taxon>
        <taxon>Gobiidae</taxon>
        <taxon>Gobiinae</taxon>
        <taxon>Knipowitschia</taxon>
    </lineage>
</organism>
<evidence type="ECO:0000313" key="3">
    <source>
        <dbReference type="Proteomes" id="UP001497482"/>
    </source>
</evidence>
<gene>
    <name evidence="2" type="ORF">KC01_LOCUS11871</name>
</gene>
<evidence type="ECO:0000256" key="1">
    <source>
        <dbReference type="SAM" id="MobiDB-lite"/>
    </source>
</evidence>
<feature type="region of interest" description="Disordered" evidence="1">
    <location>
        <begin position="1"/>
        <end position="88"/>
    </location>
</feature>